<protein>
    <submittedName>
        <fullName evidence="1">Uncharacterized protein</fullName>
    </submittedName>
</protein>
<proteinExistence type="predicted"/>
<dbReference type="Proteomes" id="UP001608902">
    <property type="component" value="Unassembled WGS sequence"/>
</dbReference>
<name>A0ABD6EDL3_9BILA</name>
<dbReference type="AlphaFoldDB" id="A0ABD6EDL3"/>
<keyword evidence="2" id="KW-1185">Reference proteome</keyword>
<evidence type="ECO:0000313" key="2">
    <source>
        <dbReference type="Proteomes" id="UP001608902"/>
    </source>
</evidence>
<organism evidence="1 2">
    <name type="scientific">Gnathostoma spinigerum</name>
    <dbReference type="NCBI Taxonomy" id="75299"/>
    <lineage>
        <taxon>Eukaryota</taxon>
        <taxon>Metazoa</taxon>
        <taxon>Ecdysozoa</taxon>
        <taxon>Nematoda</taxon>
        <taxon>Chromadorea</taxon>
        <taxon>Rhabditida</taxon>
        <taxon>Spirurina</taxon>
        <taxon>Gnathostomatomorpha</taxon>
        <taxon>Gnathostomatoidea</taxon>
        <taxon>Gnathostomatidae</taxon>
        <taxon>Gnathostoma</taxon>
    </lineage>
</organism>
<gene>
    <name evidence="1" type="ORF">AB6A40_001647</name>
</gene>
<sequence>MIDEVKWNDAYRSDHFQIVLCVRNVRQSANKLCRDDAQCARLRCPIEAHFNHVRLRNSQSCYLCSMHFSTVRYHFVVEERRLSDHWRATVTCGGKFIVLICGMKLGKSRRPMGRVKRKNSENDLM</sequence>
<dbReference type="EMBL" id="JBGFUD010000635">
    <property type="protein sequence ID" value="MFH4974938.1"/>
    <property type="molecule type" value="Genomic_DNA"/>
</dbReference>
<comment type="caution">
    <text evidence="1">The sequence shown here is derived from an EMBL/GenBank/DDBJ whole genome shotgun (WGS) entry which is preliminary data.</text>
</comment>
<evidence type="ECO:0000313" key="1">
    <source>
        <dbReference type="EMBL" id="MFH4974938.1"/>
    </source>
</evidence>
<reference evidence="1 2" key="1">
    <citation type="submission" date="2024-08" db="EMBL/GenBank/DDBJ databases">
        <title>Gnathostoma spinigerum genome.</title>
        <authorList>
            <person name="Gonzalez-Bertolin B."/>
            <person name="Monzon S."/>
            <person name="Zaballos A."/>
            <person name="Jimenez P."/>
            <person name="Dekumyoy P."/>
            <person name="Varona S."/>
            <person name="Cuesta I."/>
            <person name="Sumanam S."/>
            <person name="Adisakwattana P."/>
            <person name="Gasser R.B."/>
            <person name="Hernandez-Gonzalez A."/>
            <person name="Young N.D."/>
            <person name="Perteguer M.J."/>
        </authorList>
    </citation>
    <scope>NUCLEOTIDE SEQUENCE [LARGE SCALE GENOMIC DNA]</scope>
    <source>
        <strain evidence="1">AL3</strain>
        <tissue evidence="1">Liver</tissue>
    </source>
</reference>
<accession>A0ABD6EDL3</accession>